<keyword evidence="5 9" id="KW-0479">Metal-binding</keyword>
<dbReference type="GO" id="GO:0016705">
    <property type="term" value="F:oxidoreductase activity, acting on paired donors, with incorporation or reduction of molecular oxygen"/>
    <property type="evidence" value="ECO:0007669"/>
    <property type="project" value="InterPro"/>
</dbReference>
<accession>A0A8H3BWV9</accession>
<proteinExistence type="inferred from homology"/>
<name>A0A8H3BWV9_9AGAM</name>
<keyword evidence="4 9" id="KW-0349">Heme</keyword>
<dbReference type="InterPro" id="IPR017972">
    <property type="entry name" value="Cyt_P450_CS"/>
</dbReference>
<dbReference type="InterPro" id="IPR002401">
    <property type="entry name" value="Cyt_P450_E_grp-I"/>
</dbReference>
<evidence type="ECO:0008006" key="14">
    <source>
        <dbReference type="Google" id="ProtNLM"/>
    </source>
</evidence>
<dbReference type="InterPro" id="IPR001128">
    <property type="entry name" value="Cyt_P450"/>
</dbReference>
<evidence type="ECO:0000256" key="3">
    <source>
        <dbReference type="ARBA" id="ARBA00010617"/>
    </source>
</evidence>
<dbReference type="Pfam" id="PF00067">
    <property type="entry name" value="p450"/>
    <property type="match status" value="1"/>
</dbReference>
<comment type="similarity">
    <text evidence="3 10">Belongs to the cytochrome P450 family.</text>
</comment>
<evidence type="ECO:0000256" key="10">
    <source>
        <dbReference type="RuleBase" id="RU000461"/>
    </source>
</evidence>
<comment type="pathway">
    <text evidence="2">Secondary metabolite biosynthesis.</text>
</comment>
<evidence type="ECO:0000313" key="13">
    <source>
        <dbReference type="Proteomes" id="UP000663846"/>
    </source>
</evidence>
<dbReference type="PRINTS" id="PR00385">
    <property type="entry name" value="P450"/>
</dbReference>
<dbReference type="AlphaFoldDB" id="A0A8H3BWV9"/>
<gene>
    <name evidence="12" type="ORF">RDB_LOCUS171022</name>
</gene>
<dbReference type="EMBL" id="CAJMWS010000913">
    <property type="protein sequence ID" value="CAE6468594.1"/>
    <property type="molecule type" value="Genomic_DNA"/>
</dbReference>
<evidence type="ECO:0000256" key="8">
    <source>
        <dbReference type="ARBA" id="ARBA00023033"/>
    </source>
</evidence>
<evidence type="ECO:0000256" key="5">
    <source>
        <dbReference type="ARBA" id="ARBA00022723"/>
    </source>
</evidence>
<keyword evidence="11" id="KW-0472">Membrane</keyword>
<dbReference type="GO" id="GO:0004497">
    <property type="term" value="F:monooxygenase activity"/>
    <property type="evidence" value="ECO:0007669"/>
    <property type="project" value="UniProtKB-KW"/>
</dbReference>
<keyword evidence="11" id="KW-1133">Transmembrane helix</keyword>
<dbReference type="Proteomes" id="UP000663846">
    <property type="component" value="Unassembled WGS sequence"/>
</dbReference>
<dbReference type="GO" id="GO:0020037">
    <property type="term" value="F:heme binding"/>
    <property type="evidence" value="ECO:0007669"/>
    <property type="project" value="InterPro"/>
</dbReference>
<dbReference type="PANTHER" id="PTHR24305">
    <property type="entry name" value="CYTOCHROME P450"/>
    <property type="match status" value="1"/>
</dbReference>
<keyword evidence="8 10" id="KW-0503">Monooxygenase</keyword>
<dbReference type="InterPro" id="IPR036396">
    <property type="entry name" value="Cyt_P450_sf"/>
</dbReference>
<dbReference type="PROSITE" id="PS00086">
    <property type="entry name" value="CYTOCHROME_P450"/>
    <property type="match status" value="1"/>
</dbReference>
<dbReference type="SUPFAM" id="SSF48264">
    <property type="entry name" value="Cytochrome P450"/>
    <property type="match status" value="1"/>
</dbReference>
<evidence type="ECO:0000256" key="11">
    <source>
        <dbReference type="SAM" id="Phobius"/>
    </source>
</evidence>
<keyword evidence="6 10" id="KW-0560">Oxidoreductase</keyword>
<evidence type="ECO:0000256" key="4">
    <source>
        <dbReference type="ARBA" id="ARBA00022617"/>
    </source>
</evidence>
<evidence type="ECO:0000256" key="9">
    <source>
        <dbReference type="PIRSR" id="PIRSR602401-1"/>
    </source>
</evidence>
<feature type="binding site" description="axial binding residue" evidence="9">
    <location>
        <position position="491"/>
    </location>
    <ligand>
        <name>heme</name>
        <dbReference type="ChEBI" id="CHEBI:30413"/>
    </ligand>
    <ligandPart>
        <name>Fe</name>
        <dbReference type="ChEBI" id="CHEBI:18248"/>
    </ligandPart>
</feature>
<reference evidence="12" key="1">
    <citation type="submission" date="2021-01" db="EMBL/GenBank/DDBJ databases">
        <authorList>
            <person name="Kaushik A."/>
        </authorList>
    </citation>
    <scope>NUCLEOTIDE SEQUENCE</scope>
    <source>
        <strain evidence="12">AG1-1C</strain>
    </source>
</reference>
<protein>
    <recommendedName>
        <fullName evidence="14">Benzoate 4-monooxygenase</fullName>
    </recommendedName>
</protein>
<dbReference type="InterPro" id="IPR050121">
    <property type="entry name" value="Cytochrome_P450_monoxygenase"/>
</dbReference>
<evidence type="ECO:0000256" key="2">
    <source>
        <dbReference type="ARBA" id="ARBA00005179"/>
    </source>
</evidence>
<dbReference type="PRINTS" id="PR00463">
    <property type="entry name" value="EP450I"/>
</dbReference>
<evidence type="ECO:0000256" key="6">
    <source>
        <dbReference type="ARBA" id="ARBA00023002"/>
    </source>
</evidence>
<evidence type="ECO:0000313" key="12">
    <source>
        <dbReference type="EMBL" id="CAE6468594.1"/>
    </source>
</evidence>
<dbReference type="Gene3D" id="1.10.630.10">
    <property type="entry name" value="Cytochrome P450"/>
    <property type="match status" value="1"/>
</dbReference>
<sequence>MFSEKSPILGPQYYITAGALLLAYYLVPYFQDPHNFRRRFPGPLSASLSSWWLSKNVQSGHHSETLRELHERYGKFVRIAPNHISIADPNALEAGLIMVVYSHSSGMLKSEFYEAFRTDKDGDVFTSRDKAIHTMKRKRVANIYSAQNVLAFEPRVRSHIERFCAQLDMRCEQSLKGVSGFNWDVKDGRAIINCCPQFSYLAFDIISDLALGVPFGLIDAQKDSTPAAFSLISDISPEGLPVIQIISDSSEGSAALGSYSRLVQKFLLFFRPWDTSAQRNFRKIATAAVEAKASKLENGMFKEESGGADLLDKLFETRNHDGSPLSKAEIYSEAMVIIGAGSDTTSNTLSALCYYVASDPQVKIRLQEELDSIHPLSEMDDFEENQSAHGIPSFEQVKNLPYLNACIKEALRLYSTLGIGLPRVVPAGKSLTVSGETFNEGSVISVPSYSTNRSSVWGAEPEEYRPERWLENGSESLNKYYVPFSTGPRACLGRNLATMDLALISATFFRRYDVQLATPTTKLGVKEGFVREAIQCDVAIKRRA</sequence>
<evidence type="ECO:0000256" key="1">
    <source>
        <dbReference type="ARBA" id="ARBA00001971"/>
    </source>
</evidence>
<keyword evidence="7 9" id="KW-0408">Iron</keyword>
<dbReference type="GO" id="GO:0005506">
    <property type="term" value="F:iron ion binding"/>
    <property type="evidence" value="ECO:0007669"/>
    <property type="project" value="InterPro"/>
</dbReference>
<keyword evidence="11" id="KW-0812">Transmembrane</keyword>
<evidence type="ECO:0000256" key="7">
    <source>
        <dbReference type="ARBA" id="ARBA00023004"/>
    </source>
</evidence>
<dbReference type="CDD" id="cd11061">
    <property type="entry name" value="CYP67-like"/>
    <property type="match status" value="1"/>
</dbReference>
<organism evidence="12 13">
    <name type="scientific">Rhizoctonia solani</name>
    <dbReference type="NCBI Taxonomy" id="456999"/>
    <lineage>
        <taxon>Eukaryota</taxon>
        <taxon>Fungi</taxon>
        <taxon>Dikarya</taxon>
        <taxon>Basidiomycota</taxon>
        <taxon>Agaricomycotina</taxon>
        <taxon>Agaricomycetes</taxon>
        <taxon>Cantharellales</taxon>
        <taxon>Ceratobasidiaceae</taxon>
        <taxon>Rhizoctonia</taxon>
    </lineage>
</organism>
<dbReference type="PANTHER" id="PTHR24305:SF29">
    <property type="entry name" value="BENZOATE-PARA-HYDROXYLASE"/>
    <property type="match status" value="1"/>
</dbReference>
<comment type="cofactor">
    <cofactor evidence="1 9">
        <name>heme</name>
        <dbReference type="ChEBI" id="CHEBI:30413"/>
    </cofactor>
</comment>
<feature type="transmembrane region" description="Helical" evidence="11">
    <location>
        <begin position="12"/>
        <end position="30"/>
    </location>
</feature>
<comment type="caution">
    <text evidence="12">The sequence shown here is derived from an EMBL/GenBank/DDBJ whole genome shotgun (WGS) entry which is preliminary data.</text>
</comment>